<dbReference type="GO" id="GO:0006099">
    <property type="term" value="P:tricarboxylic acid cycle"/>
    <property type="evidence" value="ECO:0007669"/>
    <property type="project" value="TreeGrafter"/>
</dbReference>
<gene>
    <name evidence="5" type="ORF">MELIAE_LOCUS12756</name>
</gene>
<dbReference type="InterPro" id="IPR036714">
    <property type="entry name" value="SDH_sf"/>
</dbReference>
<dbReference type="FunFam" id="1.10.150.250:FF:000002">
    <property type="entry name" value="Succinate dehydrogenase assembly factor 2, mitochondrial"/>
    <property type="match status" value="1"/>
</dbReference>
<dbReference type="PANTHER" id="PTHR12469">
    <property type="entry name" value="PROTEIN EMI5 HOMOLOG, MITOCHONDRIAL"/>
    <property type="match status" value="1"/>
</dbReference>
<evidence type="ECO:0000256" key="4">
    <source>
        <dbReference type="HAMAP-Rule" id="MF_03057"/>
    </source>
</evidence>
<dbReference type="Gene3D" id="1.10.150.250">
    <property type="entry name" value="Flavinator of succinate dehydrogenase"/>
    <property type="match status" value="1"/>
</dbReference>
<protein>
    <recommendedName>
        <fullName evidence="4">Succinate dehydrogenase assembly factor 2, mitochondrial</fullName>
        <shortName evidence="4">SDH assembly factor 2</shortName>
        <shortName evidence="4">SDHAF2</shortName>
    </recommendedName>
</protein>
<comment type="function">
    <text evidence="4">Plays an essential role in the assembly of succinate dehydrogenase (SDH), an enzyme complex (also referred to as respiratory complex II) that is a component of both the tricarboxylic acid (TCA) cycle and the mitochondrial electron transport chain, and which couples the oxidation of succinate to fumarate with the reduction of ubiquinone (coenzyme Q) to ubiquinol. Required for flavinylation (covalent attachment of FAD) of the flavoprotein subunit of the SDH catalytic dimer.</text>
</comment>
<dbReference type="GO" id="GO:0005759">
    <property type="term" value="C:mitochondrial matrix"/>
    <property type="evidence" value="ECO:0007669"/>
    <property type="project" value="UniProtKB-SubCell"/>
</dbReference>
<accession>A0A9P0FND9</accession>
<dbReference type="GO" id="GO:0034553">
    <property type="term" value="P:mitochondrial respiratory chain complex II assembly"/>
    <property type="evidence" value="ECO:0007669"/>
    <property type="project" value="TreeGrafter"/>
</dbReference>
<dbReference type="OrthoDB" id="284292at2759"/>
<dbReference type="SUPFAM" id="SSF109910">
    <property type="entry name" value="YgfY-like"/>
    <property type="match status" value="1"/>
</dbReference>
<dbReference type="AlphaFoldDB" id="A0A9P0FND9"/>
<comment type="similarity">
    <text evidence="4">Belongs to the SDHAF2 family.</text>
</comment>
<evidence type="ECO:0000256" key="1">
    <source>
        <dbReference type="ARBA" id="ARBA00004305"/>
    </source>
</evidence>
<dbReference type="PANTHER" id="PTHR12469:SF2">
    <property type="entry name" value="SUCCINATE DEHYDROGENASE ASSEMBLY FACTOR 2, MITOCHONDRIAL"/>
    <property type="match status" value="1"/>
</dbReference>
<name>A0A9P0FND9_BRAAE</name>
<organism evidence="5 6">
    <name type="scientific">Brassicogethes aeneus</name>
    <name type="common">Rape pollen beetle</name>
    <name type="synonym">Meligethes aeneus</name>
    <dbReference type="NCBI Taxonomy" id="1431903"/>
    <lineage>
        <taxon>Eukaryota</taxon>
        <taxon>Metazoa</taxon>
        <taxon>Ecdysozoa</taxon>
        <taxon>Arthropoda</taxon>
        <taxon>Hexapoda</taxon>
        <taxon>Insecta</taxon>
        <taxon>Pterygota</taxon>
        <taxon>Neoptera</taxon>
        <taxon>Endopterygota</taxon>
        <taxon>Coleoptera</taxon>
        <taxon>Polyphaga</taxon>
        <taxon>Cucujiformia</taxon>
        <taxon>Nitidulidae</taxon>
        <taxon>Meligethinae</taxon>
        <taxon>Brassicogethes</taxon>
    </lineage>
</organism>
<evidence type="ECO:0000256" key="3">
    <source>
        <dbReference type="ARBA" id="ARBA00023186"/>
    </source>
</evidence>
<dbReference type="InterPro" id="IPR005631">
    <property type="entry name" value="SDH"/>
</dbReference>
<dbReference type="EMBL" id="OV121140">
    <property type="protein sequence ID" value="CAH0564139.1"/>
    <property type="molecule type" value="Genomic_DNA"/>
</dbReference>
<dbReference type="GO" id="GO:0006121">
    <property type="term" value="P:mitochondrial electron transport, succinate to ubiquinone"/>
    <property type="evidence" value="ECO:0007669"/>
    <property type="project" value="UniProtKB-UniRule"/>
</dbReference>
<evidence type="ECO:0000313" key="5">
    <source>
        <dbReference type="EMBL" id="CAH0564139.1"/>
    </source>
</evidence>
<proteinExistence type="inferred from homology"/>
<dbReference type="Pfam" id="PF03937">
    <property type="entry name" value="Sdh5"/>
    <property type="match status" value="1"/>
</dbReference>
<comment type="subcellular location">
    <subcellularLocation>
        <location evidence="1 4">Mitochondrion matrix</location>
    </subcellularLocation>
</comment>
<keyword evidence="6" id="KW-1185">Reference proteome</keyword>
<comment type="subunit">
    <text evidence="4">Interacts with the flavoprotein subunit within the SDH catalytic dimer.</text>
</comment>
<dbReference type="HAMAP" id="MF_03057">
    <property type="entry name" value="SDHAF2"/>
    <property type="match status" value="1"/>
</dbReference>
<keyword evidence="3 4" id="KW-0143">Chaperone</keyword>
<dbReference type="Proteomes" id="UP001154078">
    <property type="component" value="Chromosome 9"/>
</dbReference>
<evidence type="ECO:0000313" key="6">
    <source>
        <dbReference type="Proteomes" id="UP001154078"/>
    </source>
</evidence>
<reference evidence="5" key="1">
    <citation type="submission" date="2021-12" db="EMBL/GenBank/DDBJ databases">
        <authorList>
            <person name="King R."/>
        </authorList>
    </citation>
    <scope>NUCLEOTIDE SEQUENCE</scope>
</reference>
<dbReference type="InterPro" id="IPR028882">
    <property type="entry name" value="SDHAF2"/>
</dbReference>
<keyword evidence="2 4" id="KW-0496">Mitochondrion</keyword>
<sequence>MFRNLPKRLLARKSVLRTFRCVKFGTNDAVDPPEDFIVNPKKDRQNEPFEQKKKRLLYQSSKRGMLENDLIIGSFAKKYLDTFTEEEVDEYDKLINIPSNEWVLYYWASGLKPVPKEFDGKIMKLLKEHCKNTGQEIKRKTALGTIGLI</sequence>
<evidence type="ECO:0000256" key="2">
    <source>
        <dbReference type="ARBA" id="ARBA00023128"/>
    </source>
</evidence>